<dbReference type="InterPro" id="IPR052024">
    <property type="entry name" value="Methanogen_methyltrans"/>
</dbReference>
<dbReference type="InterPro" id="IPR038071">
    <property type="entry name" value="UROD/MetE-like_sf"/>
</dbReference>
<organism evidence="3">
    <name type="scientific">Ignisphaera aggregans</name>
    <dbReference type="NCBI Taxonomy" id="334771"/>
    <lineage>
        <taxon>Archaea</taxon>
        <taxon>Thermoproteota</taxon>
        <taxon>Thermoprotei</taxon>
        <taxon>Desulfurococcales</taxon>
        <taxon>Desulfurococcaceae</taxon>
        <taxon>Ignisphaera</taxon>
    </lineage>
</organism>
<dbReference type="Gene3D" id="3.20.20.210">
    <property type="match status" value="1"/>
</dbReference>
<dbReference type="PANTHER" id="PTHR47099:SF1">
    <property type="entry name" value="METHYLCOBAMIDE:COM METHYLTRANSFERASE MTBA"/>
    <property type="match status" value="1"/>
</dbReference>
<dbReference type="GO" id="GO:0004853">
    <property type="term" value="F:uroporphyrinogen decarboxylase activity"/>
    <property type="evidence" value="ECO:0007669"/>
    <property type="project" value="InterPro"/>
</dbReference>
<evidence type="ECO:0000259" key="1">
    <source>
        <dbReference type="Pfam" id="PF01208"/>
    </source>
</evidence>
<feature type="domain" description="Uroporphyrinogen decarboxylase (URO-D)" evidence="1">
    <location>
        <begin position="175"/>
        <end position="308"/>
    </location>
</feature>
<dbReference type="PANTHER" id="PTHR47099">
    <property type="entry name" value="METHYLCOBAMIDE:COM METHYLTRANSFERASE MTBA"/>
    <property type="match status" value="1"/>
</dbReference>
<accession>A0A7J3JST5</accession>
<evidence type="ECO:0000313" key="2">
    <source>
        <dbReference type="EMBL" id="HGN36444.1"/>
    </source>
</evidence>
<protein>
    <recommendedName>
        <fullName evidence="1">Uroporphyrinogen decarboxylase (URO-D) domain-containing protein</fullName>
    </recommendedName>
</protein>
<dbReference type="EMBL" id="DTBZ01000167">
    <property type="protein sequence ID" value="HGQ19051.1"/>
    <property type="molecule type" value="Genomic_DNA"/>
</dbReference>
<comment type="caution">
    <text evidence="3">The sequence shown here is derived from an EMBL/GenBank/DDBJ whole genome shotgun (WGS) entry which is preliminary data.</text>
</comment>
<evidence type="ECO:0000313" key="3">
    <source>
        <dbReference type="EMBL" id="HGQ19051.1"/>
    </source>
</evidence>
<reference evidence="3" key="1">
    <citation type="journal article" date="2020" name="mSystems">
        <title>Genome- and Community-Level Interaction Insights into Carbon Utilization and Element Cycling Functions of Hydrothermarchaeota in Hydrothermal Sediment.</title>
        <authorList>
            <person name="Zhou Z."/>
            <person name="Liu Y."/>
            <person name="Xu W."/>
            <person name="Pan J."/>
            <person name="Luo Z.H."/>
            <person name="Li M."/>
        </authorList>
    </citation>
    <scope>NUCLEOTIDE SEQUENCE [LARGE SCALE GENOMIC DNA]</scope>
    <source>
        <strain evidence="2">SpSt-618</strain>
        <strain evidence="3">SpSt-657</strain>
    </source>
</reference>
<name>A0A7J3JST5_9CREN</name>
<sequence length="314" mass="36933">MKRYPLTFPEHDPSTIVFDDRPGVVFEDRFTRDVYGTVWRFKIKGLGGEPYQYPLDDLNKVREWNLPEPEAGYPIGYADPKPMISWEELFSYFDRLREQGRLVVFSLHHFLFQKLMDVIPLNKLVYAIYRGDERIILALEKVAEYQYGLLRIAKRYRGIHMVAFLEDLGGQESPFIRLQHFRKYFLPYYRKFFDEVRDMDALIYFHSDGMVMPLVDAILEAGIDILNIQDTINGIENIAQKLKGRVCIDLDIDRQHLIPYGTREEIHSHIKNAVEKLGTESGGLMLHIEVYPPTPLENIEYLAEACYTYCIHRR</sequence>
<dbReference type="AlphaFoldDB" id="A0A7J3JST5"/>
<dbReference type="SUPFAM" id="SSF51726">
    <property type="entry name" value="UROD/MetE-like"/>
    <property type="match status" value="1"/>
</dbReference>
<dbReference type="GO" id="GO:0006779">
    <property type="term" value="P:porphyrin-containing compound biosynthetic process"/>
    <property type="evidence" value="ECO:0007669"/>
    <property type="project" value="InterPro"/>
</dbReference>
<dbReference type="EMBL" id="DTAI01000079">
    <property type="protein sequence ID" value="HGN36444.1"/>
    <property type="molecule type" value="Genomic_DNA"/>
</dbReference>
<dbReference type="Pfam" id="PF01208">
    <property type="entry name" value="URO-D"/>
    <property type="match status" value="1"/>
</dbReference>
<dbReference type="InterPro" id="IPR000257">
    <property type="entry name" value="Uroporphyrinogen_deCOase"/>
</dbReference>
<proteinExistence type="predicted"/>
<gene>
    <name evidence="2" type="ORF">ENT87_02705</name>
    <name evidence="3" type="ORF">ENU30_08810</name>
</gene>